<comment type="caution">
    <text evidence="1">The sequence shown here is derived from an EMBL/GenBank/DDBJ whole genome shotgun (WGS) entry which is preliminary data.</text>
</comment>
<evidence type="ECO:0000313" key="2">
    <source>
        <dbReference type="Proteomes" id="UP000814140"/>
    </source>
</evidence>
<proteinExistence type="predicted"/>
<gene>
    <name evidence="1" type="ORF">BV25DRAFT_1825356</name>
</gene>
<reference evidence="1" key="2">
    <citation type="journal article" date="2022" name="New Phytol.">
        <title>Evolutionary transition to the ectomycorrhizal habit in the genomes of a hyperdiverse lineage of mushroom-forming fungi.</title>
        <authorList>
            <person name="Looney B."/>
            <person name="Miyauchi S."/>
            <person name="Morin E."/>
            <person name="Drula E."/>
            <person name="Courty P.E."/>
            <person name="Kohler A."/>
            <person name="Kuo A."/>
            <person name="LaButti K."/>
            <person name="Pangilinan J."/>
            <person name="Lipzen A."/>
            <person name="Riley R."/>
            <person name="Andreopoulos W."/>
            <person name="He G."/>
            <person name="Johnson J."/>
            <person name="Nolan M."/>
            <person name="Tritt A."/>
            <person name="Barry K.W."/>
            <person name="Grigoriev I.V."/>
            <person name="Nagy L.G."/>
            <person name="Hibbett D."/>
            <person name="Henrissat B."/>
            <person name="Matheny P.B."/>
            <person name="Labbe J."/>
            <person name="Martin F.M."/>
        </authorList>
    </citation>
    <scope>NUCLEOTIDE SEQUENCE</scope>
    <source>
        <strain evidence="1">HHB10654</strain>
    </source>
</reference>
<keyword evidence="2" id="KW-1185">Reference proteome</keyword>
<dbReference type="EMBL" id="MU277206">
    <property type="protein sequence ID" value="KAI0062808.1"/>
    <property type="molecule type" value="Genomic_DNA"/>
</dbReference>
<sequence>MSSFLSNSKFLPSLKRQPAVRNRSADAKSPASRSKASKGRPHLPVLPELSEEEDVFSSSSTTSYFSPTQPASRSLDVSAGHSSSAVCTSNKRISRYGKSEFVDDTTFTAPRPAPRPPSAPTQSTRSRKSVRLSAFDIQFDFDISEYRDPNPTPTATQPPMSFASSTPPRHRSLSPTPSISSDFTSTSGSSTGGMPITPTSSDDEEWSPFLPSPKIAPKRVSIHPLVITKSVPAFQSPDASPVESFEFTVSSSSSACTPKDEQVDDVMWYYYEMGGMFTPPSPQPALVASRRDSLPLPSRGISPRGPRSRHSKPLPPVPESPVPSPLFDPTFPRRKFTIPPLPKRPPPPPPSHAPRRNSHALTINVPRPLPRMSLPADVTDILEDMDAWTMGGPSDEPLSPPRMPESPSSPGDAKMFGQFTPIDIEFSHSPIDIGITPDTPLAQMYDARAQEKYMPETGFEPMLRSRWSSSTLSTVAPSPLSASSRLKFHFGGMAKRAMTRRDSRQQAPLTRENVERGRQARMSIDSAESRSDSGDSSSSSGLRRKPIPVEIFMRQ</sequence>
<protein>
    <submittedName>
        <fullName evidence="1">Uncharacterized protein</fullName>
    </submittedName>
</protein>
<accession>A0ACB8T2R8</accession>
<name>A0ACB8T2R8_9AGAM</name>
<dbReference type="Proteomes" id="UP000814140">
    <property type="component" value="Unassembled WGS sequence"/>
</dbReference>
<reference evidence="1" key="1">
    <citation type="submission" date="2021-03" db="EMBL/GenBank/DDBJ databases">
        <authorList>
            <consortium name="DOE Joint Genome Institute"/>
            <person name="Ahrendt S."/>
            <person name="Looney B.P."/>
            <person name="Miyauchi S."/>
            <person name="Morin E."/>
            <person name="Drula E."/>
            <person name="Courty P.E."/>
            <person name="Chicoki N."/>
            <person name="Fauchery L."/>
            <person name="Kohler A."/>
            <person name="Kuo A."/>
            <person name="Labutti K."/>
            <person name="Pangilinan J."/>
            <person name="Lipzen A."/>
            <person name="Riley R."/>
            <person name="Andreopoulos W."/>
            <person name="He G."/>
            <person name="Johnson J."/>
            <person name="Barry K.W."/>
            <person name="Grigoriev I.V."/>
            <person name="Nagy L."/>
            <person name="Hibbett D."/>
            <person name="Henrissat B."/>
            <person name="Matheny P.B."/>
            <person name="Labbe J."/>
            <person name="Martin F."/>
        </authorList>
    </citation>
    <scope>NUCLEOTIDE SEQUENCE</scope>
    <source>
        <strain evidence="1">HHB10654</strain>
    </source>
</reference>
<organism evidence="1 2">
    <name type="scientific">Artomyces pyxidatus</name>
    <dbReference type="NCBI Taxonomy" id="48021"/>
    <lineage>
        <taxon>Eukaryota</taxon>
        <taxon>Fungi</taxon>
        <taxon>Dikarya</taxon>
        <taxon>Basidiomycota</taxon>
        <taxon>Agaricomycotina</taxon>
        <taxon>Agaricomycetes</taxon>
        <taxon>Russulales</taxon>
        <taxon>Auriscalpiaceae</taxon>
        <taxon>Artomyces</taxon>
    </lineage>
</organism>
<evidence type="ECO:0000313" key="1">
    <source>
        <dbReference type="EMBL" id="KAI0062808.1"/>
    </source>
</evidence>